<organism evidence="2 3">
    <name type="scientific">Funneliformis caledonium</name>
    <dbReference type="NCBI Taxonomy" id="1117310"/>
    <lineage>
        <taxon>Eukaryota</taxon>
        <taxon>Fungi</taxon>
        <taxon>Fungi incertae sedis</taxon>
        <taxon>Mucoromycota</taxon>
        <taxon>Glomeromycotina</taxon>
        <taxon>Glomeromycetes</taxon>
        <taxon>Glomerales</taxon>
        <taxon>Glomeraceae</taxon>
        <taxon>Funneliformis</taxon>
    </lineage>
</organism>
<evidence type="ECO:0000256" key="1">
    <source>
        <dbReference type="SAM" id="MobiDB-lite"/>
    </source>
</evidence>
<proteinExistence type="predicted"/>
<feature type="compositionally biased region" description="Low complexity" evidence="1">
    <location>
        <begin position="1"/>
        <end position="18"/>
    </location>
</feature>
<gene>
    <name evidence="2" type="ORF">FCALED_LOCUS12913</name>
</gene>
<dbReference type="EMBL" id="CAJVPQ010006839">
    <property type="protein sequence ID" value="CAG8690066.1"/>
    <property type="molecule type" value="Genomic_DNA"/>
</dbReference>
<comment type="caution">
    <text evidence="2">The sequence shown here is derived from an EMBL/GenBank/DDBJ whole genome shotgun (WGS) entry which is preliminary data.</text>
</comment>
<dbReference type="AlphaFoldDB" id="A0A9N9ETW9"/>
<dbReference type="Proteomes" id="UP000789570">
    <property type="component" value="Unassembled WGS sequence"/>
</dbReference>
<evidence type="ECO:0000313" key="2">
    <source>
        <dbReference type="EMBL" id="CAG8690066.1"/>
    </source>
</evidence>
<feature type="non-terminal residue" evidence="2">
    <location>
        <position position="1"/>
    </location>
</feature>
<reference evidence="2" key="1">
    <citation type="submission" date="2021-06" db="EMBL/GenBank/DDBJ databases">
        <authorList>
            <person name="Kallberg Y."/>
            <person name="Tangrot J."/>
            <person name="Rosling A."/>
        </authorList>
    </citation>
    <scope>NUCLEOTIDE SEQUENCE</scope>
    <source>
        <strain evidence="2">UK204</strain>
    </source>
</reference>
<protein>
    <submittedName>
        <fullName evidence="2">6837_t:CDS:1</fullName>
    </submittedName>
</protein>
<feature type="region of interest" description="Disordered" evidence="1">
    <location>
        <begin position="1"/>
        <end position="32"/>
    </location>
</feature>
<evidence type="ECO:0000313" key="3">
    <source>
        <dbReference type="Proteomes" id="UP000789570"/>
    </source>
</evidence>
<accession>A0A9N9ETW9</accession>
<keyword evidence="3" id="KW-1185">Reference proteome</keyword>
<sequence>REKELLNFNDNLDTTNLNSDSEHKPDVRSSSLSCLRDTSNARLRSSYSFSVEFDN</sequence>
<name>A0A9N9ETW9_9GLOM</name>